<sequence>MTRTLIVMVKEPRPGRVKTRLGREIGHVAATWWFRHQLRSLLRRLRDPRWDLVLAVAPDTAVLSPVWPSDLPRVAQGAGDLGARMARAMRSAPPGPVCVVGADIPGITPARVWAAFRAMGGHDAVFGPGEDGGYWLVGLPHGRRVPQGMFAGVRWSTEHALADSVASLGGARVAYAEVLGDVDTAADLSRVAGQS</sequence>
<proteinExistence type="predicted"/>
<accession>A0A2T6B5J1</accession>
<dbReference type="Proteomes" id="UP000244069">
    <property type="component" value="Unassembled WGS sequence"/>
</dbReference>
<evidence type="ECO:0000313" key="2">
    <source>
        <dbReference type="Proteomes" id="UP000244069"/>
    </source>
</evidence>
<organism evidence="1 2">
    <name type="scientific">Allosediminivita pacifica</name>
    <dbReference type="NCBI Taxonomy" id="1267769"/>
    <lineage>
        <taxon>Bacteria</taxon>
        <taxon>Pseudomonadati</taxon>
        <taxon>Pseudomonadota</taxon>
        <taxon>Alphaproteobacteria</taxon>
        <taxon>Rhodobacterales</taxon>
        <taxon>Paracoccaceae</taxon>
        <taxon>Allosediminivita</taxon>
    </lineage>
</organism>
<dbReference type="AlphaFoldDB" id="A0A2T6B5J1"/>
<gene>
    <name evidence="1" type="ORF">C8N44_10367</name>
</gene>
<dbReference type="PANTHER" id="PTHR36529:SF1">
    <property type="entry name" value="GLYCOSYLTRANSFERASE"/>
    <property type="match status" value="1"/>
</dbReference>
<dbReference type="InterPro" id="IPR029044">
    <property type="entry name" value="Nucleotide-diphossugar_trans"/>
</dbReference>
<protein>
    <recommendedName>
        <fullName evidence="3">Glycosyltransferase</fullName>
    </recommendedName>
</protein>
<evidence type="ECO:0008006" key="3">
    <source>
        <dbReference type="Google" id="ProtNLM"/>
    </source>
</evidence>
<dbReference type="Pfam" id="PF09837">
    <property type="entry name" value="DUF2064"/>
    <property type="match status" value="1"/>
</dbReference>
<dbReference type="Gene3D" id="3.90.550.10">
    <property type="entry name" value="Spore Coat Polysaccharide Biosynthesis Protein SpsA, Chain A"/>
    <property type="match status" value="1"/>
</dbReference>
<dbReference type="SUPFAM" id="SSF53448">
    <property type="entry name" value="Nucleotide-diphospho-sugar transferases"/>
    <property type="match status" value="1"/>
</dbReference>
<name>A0A2T6B5J1_9RHOB</name>
<dbReference type="OrthoDB" id="9798250at2"/>
<comment type="caution">
    <text evidence="1">The sequence shown here is derived from an EMBL/GenBank/DDBJ whole genome shotgun (WGS) entry which is preliminary data.</text>
</comment>
<dbReference type="EMBL" id="QBKN01000003">
    <property type="protein sequence ID" value="PTX51324.1"/>
    <property type="molecule type" value="Genomic_DNA"/>
</dbReference>
<dbReference type="RefSeq" id="WP_107974722.1">
    <property type="nucleotide sequence ID" value="NZ_BMEZ01000003.1"/>
</dbReference>
<evidence type="ECO:0000313" key="1">
    <source>
        <dbReference type="EMBL" id="PTX51324.1"/>
    </source>
</evidence>
<dbReference type="InterPro" id="IPR018641">
    <property type="entry name" value="Trfase_1_rSAM/seldom-assoc"/>
</dbReference>
<dbReference type="PANTHER" id="PTHR36529">
    <property type="entry name" value="SLL1095 PROTEIN"/>
    <property type="match status" value="1"/>
</dbReference>
<keyword evidence="2" id="KW-1185">Reference proteome</keyword>
<reference evidence="1 2" key="1">
    <citation type="submission" date="2018-04" db="EMBL/GenBank/DDBJ databases">
        <title>Genomic Encyclopedia of Archaeal and Bacterial Type Strains, Phase II (KMG-II): from individual species to whole genera.</title>
        <authorList>
            <person name="Goeker M."/>
        </authorList>
    </citation>
    <scope>NUCLEOTIDE SEQUENCE [LARGE SCALE GENOMIC DNA]</scope>
    <source>
        <strain evidence="1 2">DSM 29329</strain>
    </source>
</reference>